<dbReference type="EMBL" id="BAAATE010000067">
    <property type="protein sequence ID" value="GAA2701407.1"/>
    <property type="molecule type" value="Genomic_DNA"/>
</dbReference>
<evidence type="ECO:0000313" key="2">
    <source>
        <dbReference type="EMBL" id="GAA2701407.1"/>
    </source>
</evidence>
<feature type="domain" description="RNA polymerase alpha subunit C-terminal" evidence="1">
    <location>
        <begin position="24"/>
        <end position="78"/>
    </location>
</feature>
<reference evidence="3" key="1">
    <citation type="journal article" date="2019" name="Int. J. Syst. Evol. Microbiol.">
        <title>The Global Catalogue of Microorganisms (GCM) 10K type strain sequencing project: providing services to taxonomists for standard genome sequencing and annotation.</title>
        <authorList>
            <consortium name="The Broad Institute Genomics Platform"/>
            <consortium name="The Broad Institute Genome Sequencing Center for Infectious Disease"/>
            <person name="Wu L."/>
            <person name="Ma J."/>
        </authorList>
    </citation>
    <scope>NUCLEOTIDE SEQUENCE [LARGE SCALE GENOMIC DNA]</scope>
    <source>
        <strain evidence="3">JCM 6835</strain>
    </source>
</reference>
<evidence type="ECO:0000313" key="3">
    <source>
        <dbReference type="Proteomes" id="UP001501666"/>
    </source>
</evidence>
<comment type="caution">
    <text evidence="2">The sequence shown here is derived from an EMBL/GenBank/DDBJ whole genome shotgun (WGS) entry which is preliminary data.</text>
</comment>
<proteinExistence type="predicted"/>
<name>A0ABP6FUS2_9ACTN</name>
<dbReference type="SUPFAM" id="SSF47789">
    <property type="entry name" value="C-terminal domain of RNA polymerase alpha subunit"/>
    <property type="match status" value="1"/>
</dbReference>
<organism evidence="2 3">
    <name type="scientific">Nonomuraea recticatena</name>
    <dbReference type="NCBI Taxonomy" id="46178"/>
    <lineage>
        <taxon>Bacteria</taxon>
        <taxon>Bacillati</taxon>
        <taxon>Actinomycetota</taxon>
        <taxon>Actinomycetes</taxon>
        <taxon>Streptosporangiales</taxon>
        <taxon>Streptosporangiaceae</taxon>
        <taxon>Nonomuraea</taxon>
    </lineage>
</organism>
<dbReference type="Gene3D" id="1.10.150.20">
    <property type="entry name" value="5' to 3' exonuclease, C-terminal subdomain"/>
    <property type="match status" value="1"/>
</dbReference>
<dbReference type="Proteomes" id="UP001501666">
    <property type="component" value="Unassembled WGS sequence"/>
</dbReference>
<dbReference type="Pfam" id="PF03118">
    <property type="entry name" value="RNA_pol_A_CTD"/>
    <property type="match status" value="1"/>
</dbReference>
<evidence type="ECO:0000259" key="1">
    <source>
        <dbReference type="Pfam" id="PF03118"/>
    </source>
</evidence>
<gene>
    <name evidence="2" type="ORF">GCM10010412_099170</name>
</gene>
<accession>A0ABP6FUS2</accession>
<keyword evidence="3" id="KW-1185">Reference proteome</keyword>
<dbReference type="RefSeq" id="WP_346157959.1">
    <property type="nucleotide sequence ID" value="NZ_BAAATE010000067.1"/>
</dbReference>
<dbReference type="InterPro" id="IPR011260">
    <property type="entry name" value="RNAP_asu_C"/>
</dbReference>
<protein>
    <recommendedName>
        <fullName evidence="1">RNA polymerase alpha subunit C-terminal domain-containing protein</fullName>
    </recommendedName>
</protein>
<sequence length="86" mass="9032">MITTSPTPGSVADLVAKAGLPDNHPIKELPGLTWHATNPLKDAQPPILTLDDLAARTDNELLQIPGFGGRRLDAVKAAIITASEGR</sequence>